<name>A0A060UXZ7_9PROT</name>
<evidence type="ECO:0000313" key="4">
    <source>
        <dbReference type="EMBL" id="SMH66143.1"/>
    </source>
</evidence>
<evidence type="ECO:0000259" key="1">
    <source>
        <dbReference type="Pfam" id="PF09836"/>
    </source>
</evidence>
<gene>
    <name evidence="4" type="ORF">AFERRI_20932</name>
    <name evidence="3" type="ORF">AFERRI_560122</name>
</gene>
<feature type="domain" description="Putative DNA-binding" evidence="1">
    <location>
        <begin position="21"/>
        <end position="105"/>
    </location>
</feature>
<protein>
    <submittedName>
        <fullName evidence="3">Uncharacterized protein</fullName>
    </submittedName>
</protein>
<dbReference type="Gene3D" id="3.90.930.50">
    <property type="match status" value="1"/>
</dbReference>
<proteinExistence type="predicted"/>
<dbReference type="Proteomes" id="UP000193925">
    <property type="component" value="Chromosome AFERRI"/>
</dbReference>
<dbReference type="EMBL" id="CCCS020000052">
    <property type="protein sequence ID" value="CDQ11573.1"/>
    <property type="molecule type" value="Genomic_DNA"/>
</dbReference>
<dbReference type="InterPro" id="IPR044922">
    <property type="entry name" value="DUF2063_N_sf"/>
</dbReference>
<evidence type="ECO:0000313" key="3">
    <source>
        <dbReference type="EMBL" id="CDQ11573.1"/>
    </source>
</evidence>
<sequence length="271" mass="29984">MCAQCRKPVAQPESGSDRALTTALAAHLRAPVAQNCPADFDFQAAELYRELLVGNFAAALQACFPLWIRAMGEAQWLAWRDAFIAEHACRSPFFRQIPDEFLAYLSERQADLTATLPYALELAHLEWLELTLGVAETDLPPQCDPDGDPWTSTAVLNPVHALLQYRYPVQRLILDPSFTTAPGLAPEPSPLFLYRDAEDVVQMIVLDALGLRLFATLRETPMPGASLFAQWRECGLLEQATDLYSLEASIRAFLQRMQSAGAILGTIPTPP</sequence>
<dbReference type="AlphaFoldDB" id="A0A060UXZ7"/>
<dbReference type="EMBL" id="LT841305">
    <property type="protein sequence ID" value="SMH66143.1"/>
    <property type="molecule type" value="Genomic_DNA"/>
</dbReference>
<accession>A0A060UXZ7</accession>
<reference evidence="3" key="2">
    <citation type="submission" date="2014-07" db="EMBL/GenBank/DDBJ databases">
        <title>Initial genome analysis of the psychrotolerant acidophile Acidithiobacillus ferrivorans CF27: insights into iron and sulfur oxidation pathways and into biofilm formation.</title>
        <authorList>
            <person name="Talla E."/>
            <person name="Hedrich S."/>
            <person name="Mangenot S."/>
            <person name="Ji B."/>
            <person name="Johnson D.B."/>
            <person name="Barbe V."/>
            <person name="Bonnefoy V."/>
        </authorList>
    </citation>
    <scope>NUCLEOTIDE SEQUENCE [LARGE SCALE GENOMIC DNA]</scope>
    <source>
        <strain evidence="3">CF27</strain>
    </source>
</reference>
<reference evidence="3" key="1">
    <citation type="submission" date="2014-03" db="EMBL/GenBank/DDBJ databases">
        <authorList>
            <person name="Genoscope - CEA"/>
        </authorList>
    </citation>
    <scope>NUCLEOTIDE SEQUENCE [LARGE SCALE GENOMIC DNA]</scope>
    <source>
        <strain evidence="3">CF27</strain>
    </source>
</reference>
<keyword evidence="5" id="KW-1185">Reference proteome</keyword>
<dbReference type="Gene3D" id="1.10.150.690">
    <property type="entry name" value="DUF2063"/>
    <property type="match status" value="1"/>
</dbReference>
<reference evidence="4 5" key="3">
    <citation type="submission" date="2017-03" db="EMBL/GenBank/DDBJ databases">
        <authorList>
            <person name="Regsiter A."/>
            <person name="William W."/>
        </authorList>
    </citation>
    <scope>NUCLEOTIDE SEQUENCE [LARGE SCALE GENOMIC DNA]</scope>
    <source>
        <strain evidence="4">PRJEB5721</strain>
    </source>
</reference>
<dbReference type="InterPro" id="IPR018640">
    <property type="entry name" value="DUF2063"/>
</dbReference>
<dbReference type="Pfam" id="PF09836">
    <property type="entry name" value="DUF2063"/>
    <property type="match status" value="1"/>
</dbReference>
<dbReference type="InterPro" id="IPR054098">
    <property type="entry name" value="NGO1945-like_C"/>
</dbReference>
<evidence type="ECO:0000259" key="2">
    <source>
        <dbReference type="Pfam" id="PF22106"/>
    </source>
</evidence>
<evidence type="ECO:0000313" key="5">
    <source>
        <dbReference type="Proteomes" id="UP000193925"/>
    </source>
</evidence>
<organism evidence="3">
    <name type="scientific">Acidithiobacillus ferrivorans</name>
    <dbReference type="NCBI Taxonomy" id="160808"/>
    <lineage>
        <taxon>Bacteria</taxon>
        <taxon>Pseudomonadati</taxon>
        <taxon>Pseudomonadota</taxon>
        <taxon>Acidithiobacillia</taxon>
        <taxon>Acidithiobacillales</taxon>
        <taxon>Acidithiobacillaceae</taxon>
        <taxon>Acidithiobacillus</taxon>
    </lineage>
</organism>
<feature type="domain" description="NGO1945-like C-terminal" evidence="2">
    <location>
        <begin position="157"/>
        <end position="233"/>
    </location>
</feature>
<dbReference type="Pfam" id="PF22106">
    <property type="entry name" value="NGO1945_C"/>
    <property type="match status" value="1"/>
</dbReference>